<dbReference type="RefSeq" id="WP_219781408.1">
    <property type="nucleotide sequence ID" value="NZ_JAHXPT010000028.1"/>
</dbReference>
<evidence type="ECO:0000313" key="6">
    <source>
        <dbReference type="EMBL" id="MBW6411945.1"/>
    </source>
</evidence>
<gene>
    <name evidence="6" type="ORF">KYD98_17870</name>
</gene>
<dbReference type="InterPro" id="IPR050301">
    <property type="entry name" value="NTE"/>
</dbReference>
<feature type="short sequence motif" description="GXSXG" evidence="4">
    <location>
        <begin position="38"/>
        <end position="42"/>
    </location>
</feature>
<dbReference type="Proteomes" id="UP001519921">
    <property type="component" value="Unassembled WGS sequence"/>
</dbReference>
<dbReference type="InterPro" id="IPR016035">
    <property type="entry name" value="Acyl_Trfase/lysoPLipase"/>
</dbReference>
<evidence type="ECO:0000256" key="1">
    <source>
        <dbReference type="ARBA" id="ARBA00022801"/>
    </source>
</evidence>
<dbReference type="InterPro" id="IPR002641">
    <property type="entry name" value="PNPLA_dom"/>
</dbReference>
<evidence type="ECO:0000256" key="2">
    <source>
        <dbReference type="ARBA" id="ARBA00022963"/>
    </source>
</evidence>
<dbReference type="SUPFAM" id="SSF52151">
    <property type="entry name" value="FabD/lysophospholipase-like"/>
    <property type="match status" value="1"/>
</dbReference>
<sequence>MKVGLVLAGGGARGAYQIGVWKALKELKIDKHISVVSGTSIGALNAVLFCQGDLEKANEVWHNISKESVLPINEKDLNIRGFLISLGLKNMNFIKKYMPKTLEMGNLSRKGLLDIMDNYINFSKLEKNNKICYAACTEIDSFQPKYFKINDYNEQSIRSILLATSALPMIYESEEFESMKYLDGGMADNVPIQPVYGENCDIIIVIHLSKESKINKKLFPNTKIIEITPSSMDEGVLNGILDFVPESVEKRINLGYSDTLDYLKPIIELGLLTNKYKKSIKTDKENFFSAIIKKQFIK</sequence>
<protein>
    <submittedName>
        <fullName evidence="6">Patatin-like phospholipase family protein</fullName>
    </submittedName>
</protein>
<evidence type="ECO:0000256" key="3">
    <source>
        <dbReference type="ARBA" id="ARBA00023098"/>
    </source>
</evidence>
<dbReference type="Pfam" id="PF01734">
    <property type="entry name" value="Patatin"/>
    <property type="match status" value="1"/>
</dbReference>
<keyword evidence="1 4" id="KW-0378">Hydrolase</keyword>
<dbReference type="EMBL" id="JAHXPT010000028">
    <property type="protein sequence ID" value="MBW6411945.1"/>
    <property type="molecule type" value="Genomic_DNA"/>
</dbReference>
<evidence type="ECO:0000313" key="7">
    <source>
        <dbReference type="Proteomes" id="UP001519921"/>
    </source>
</evidence>
<feature type="active site" description="Nucleophile" evidence="4">
    <location>
        <position position="40"/>
    </location>
</feature>
<evidence type="ECO:0000256" key="4">
    <source>
        <dbReference type="PROSITE-ProRule" id="PRU01161"/>
    </source>
</evidence>
<keyword evidence="7" id="KW-1185">Reference proteome</keyword>
<reference evidence="6 7" key="1">
    <citation type="submission" date="2021-07" db="EMBL/GenBank/DDBJ databases">
        <title>Clostridium weizhouense sp. nov., an anaerobic bacterium isolated from activated sludge of Petroleum wastewater.</title>
        <authorList>
            <person name="Li Q."/>
        </authorList>
    </citation>
    <scope>NUCLEOTIDE SEQUENCE [LARGE SCALE GENOMIC DNA]</scope>
    <source>
        <strain evidence="6 7">YB-6</strain>
    </source>
</reference>
<dbReference type="Gene3D" id="3.40.1090.10">
    <property type="entry name" value="Cytosolic phospholipase A2 catalytic domain"/>
    <property type="match status" value="2"/>
</dbReference>
<feature type="domain" description="PNPLA" evidence="5">
    <location>
        <begin position="5"/>
        <end position="196"/>
    </location>
</feature>
<dbReference type="PANTHER" id="PTHR14226:SF57">
    <property type="entry name" value="BLR7027 PROTEIN"/>
    <property type="match status" value="1"/>
</dbReference>
<comment type="caution">
    <text evidence="6">The sequence shown here is derived from an EMBL/GenBank/DDBJ whole genome shotgun (WGS) entry which is preliminary data.</text>
</comment>
<dbReference type="CDD" id="cd07209">
    <property type="entry name" value="Pat_hypo_Ecoli_Z1214_like"/>
    <property type="match status" value="1"/>
</dbReference>
<feature type="short sequence motif" description="DGA/G" evidence="4">
    <location>
        <begin position="183"/>
        <end position="185"/>
    </location>
</feature>
<feature type="active site" description="Proton acceptor" evidence="4">
    <location>
        <position position="183"/>
    </location>
</feature>
<keyword evidence="3 4" id="KW-0443">Lipid metabolism</keyword>
<keyword evidence="2 4" id="KW-0442">Lipid degradation</keyword>
<organism evidence="6 7">
    <name type="scientific">Clostridium weizhouense</name>
    <dbReference type="NCBI Taxonomy" id="2859781"/>
    <lineage>
        <taxon>Bacteria</taxon>
        <taxon>Bacillati</taxon>
        <taxon>Bacillota</taxon>
        <taxon>Clostridia</taxon>
        <taxon>Eubacteriales</taxon>
        <taxon>Clostridiaceae</taxon>
        <taxon>Clostridium</taxon>
    </lineage>
</organism>
<accession>A0ABS7AVK3</accession>
<name>A0ABS7AVK3_9CLOT</name>
<feature type="short sequence motif" description="GXGXXG" evidence="4">
    <location>
        <begin position="9"/>
        <end position="14"/>
    </location>
</feature>
<dbReference type="PROSITE" id="PS51635">
    <property type="entry name" value="PNPLA"/>
    <property type="match status" value="1"/>
</dbReference>
<dbReference type="PANTHER" id="PTHR14226">
    <property type="entry name" value="NEUROPATHY TARGET ESTERASE/SWISS CHEESE D.MELANOGASTER"/>
    <property type="match status" value="1"/>
</dbReference>
<evidence type="ECO:0000259" key="5">
    <source>
        <dbReference type="PROSITE" id="PS51635"/>
    </source>
</evidence>
<proteinExistence type="predicted"/>